<dbReference type="Gene3D" id="3.40.1280.30">
    <property type="match status" value="1"/>
</dbReference>
<dbReference type="EMBL" id="DTPI01000032">
    <property type="protein sequence ID" value="HGE66749.1"/>
    <property type="molecule type" value="Genomic_DNA"/>
</dbReference>
<gene>
    <name evidence="9" type="ORF">ENL48_00855</name>
    <name evidence="8" type="ORF">ENT89_02085</name>
    <name evidence="7" type="ORF">ENX77_06515</name>
</gene>
<keyword evidence="4" id="KW-0949">S-adenosyl-L-methionine</keyword>
<dbReference type="EMBL" id="DRUC01000015">
    <property type="protein sequence ID" value="HHF47793.1"/>
    <property type="molecule type" value="Genomic_DNA"/>
</dbReference>
<dbReference type="AlphaFoldDB" id="A0A7C4S574"/>
<evidence type="ECO:0000259" key="6">
    <source>
        <dbReference type="PROSITE" id="PS51675"/>
    </source>
</evidence>
<dbReference type="EMBL" id="DTAK01000012">
    <property type="protein sequence ID" value="HGU58991.1"/>
    <property type="molecule type" value="Genomic_DNA"/>
</dbReference>
<dbReference type="GO" id="GO:0030488">
    <property type="term" value="P:tRNA methylation"/>
    <property type="evidence" value="ECO:0007669"/>
    <property type="project" value="InterPro"/>
</dbReference>
<dbReference type="InterPro" id="IPR016742">
    <property type="entry name" value="tRNA_m1G_mtfrase_arc"/>
</dbReference>
<sequence length="338" mass="39567">MRLKDVFIEFLNSKDIRCISTNSKKVLREDPIQFIARNFASGKFEICRGEGRFSFNLNGERIDSCEYVAWKCKGISREEIKDKLDKFPYIVVDCSLKHLHSDKELKSLIKQIEKTLSVVRKYMWDEKLVITGMETMTSALHYKSVEDFLREKKPEKVILLDPNADEIFHGGKADCYIIGGIVDKTGDKKGTTSLIYKRLVENGFDIDRRKILLRGDLLGVPDRINHITEIVLKTVLDGIELEKAIYEVQNRKIARWRLRREIVKNSQKIYVNGRPFRIIRKSFYDEVVGWLKINKKDFYRCASEMGVIIVKDDFVRDLPDWLLNTSLKLSLKHYTEKF</sequence>
<dbReference type="PIRSF" id="PIRSF018978">
    <property type="entry name" value="tRNA_m1G_mtfrase_arc_prd"/>
    <property type="match status" value="1"/>
</dbReference>
<evidence type="ECO:0000256" key="1">
    <source>
        <dbReference type="ARBA" id="ARBA00012797"/>
    </source>
</evidence>
<dbReference type="InterPro" id="IPR007356">
    <property type="entry name" value="tRNA_m1G_MeTrfase_euk"/>
</dbReference>
<dbReference type="GO" id="GO:0008175">
    <property type="term" value="F:tRNA methyltransferase activity"/>
    <property type="evidence" value="ECO:0007669"/>
    <property type="project" value="InterPro"/>
</dbReference>
<organism evidence="8">
    <name type="scientific">Geoglobus ahangari</name>
    <dbReference type="NCBI Taxonomy" id="113653"/>
    <lineage>
        <taxon>Archaea</taxon>
        <taxon>Methanobacteriati</taxon>
        <taxon>Methanobacteriota</taxon>
        <taxon>Archaeoglobi</taxon>
        <taxon>Archaeoglobales</taxon>
        <taxon>Archaeoglobaceae</taxon>
        <taxon>Geoglobus</taxon>
    </lineage>
</organism>
<reference evidence="8" key="1">
    <citation type="journal article" date="2020" name="mSystems">
        <title>Genome- and Community-Level Interaction Insights into Carbon Utilization and Element Cycling Functions of Hydrothermarchaeota in Hydrothermal Sediment.</title>
        <authorList>
            <person name="Zhou Z."/>
            <person name="Liu Y."/>
            <person name="Xu W."/>
            <person name="Pan J."/>
            <person name="Luo Z.H."/>
            <person name="Li M."/>
        </authorList>
    </citation>
    <scope>NUCLEOTIDE SEQUENCE [LARGE SCALE GENOMIC DNA]</scope>
    <source>
        <strain evidence="9">SpSt-10</strain>
        <strain evidence="8">SpSt-62</strain>
        <strain evidence="7">SpSt-97</strain>
    </source>
</reference>
<evidence type="ECO:0000313" key="9">
    <source>
        <dbReference type="EMBL" id="HHF47793.1"/>
    </source>
</evidence>
<keyword evidence="2 8" id="KW-0489">Methyltransferase</keyword>
<accession>A0A7C4S574</accession>
<evidence type="ECO:0000313" key="7">
    <source>
        <dbReference type="EMBL" id="HGE66749.1"/>
    </source>
</evidence>
<comment type="catalytic activity">
    <reaction evidence="5">
        <text>guanosine(9) in tRNA + S-adenosyl-L-methionine = N(1)-methylguanosine(9) in tRNA + S-adenosyl-L-homocysteine + H(+)</text>
        <dbReference type="Rhea" id="RHEA:43156"/>
        <dbReference type="Rhea" id="RHEA-COMP:10367"/>
        <dbReference type="Rhea" id="RHEA-COMP:10368"/>
        <dbReference type="ChEBI" id="CHEBI:15378"/>
        <dbReference type="ChEBI" id="CHEBI:57856"/>
        <dbReference type="ChEBI" id="CHEBI:59789"/>
        <dbReference type="ChEBI" id="CHEBI:73542"/>
        <dbReference type="ChEBI" id="CHEBI:74269"/>
        <dbReference type="EC" id="2.1.1.221"/>
    </reaction>
</comment>
<name>A0A7C4S574_9EURY</name>
<dbReference type="InterPro" id="IPR038459">
    <property type="entry name" value="MT_TRM10-typ_sf"/>
</dbReference>
<dbReference type="PANTHER" id="PTHR13563">
    <property type="entry name" value="TRNA (GUANINE-9-) METHYLTRANSFERASE"/>
    <property type="match status" value="1"/>
</dbReference>
<dbReference type="InterPro" id="IPR028564">
    <property type="entry name" value="MT_TRM10-typ"/>
</dbReference>
<keyword evidence="3 8" id="KW-0808">Transferase</keyword>
<comment type="caution">
    <text evidence="8">The sequence shown here is derived from an EMBL/GenBank/DDBJ whole genome shotgun (WGS) entry which is preliminary data.</text>
</comment>
<dbReference type="PROSITE" id="PS51675">
    <property type="entry name" value="SAM_MT_TRM10"/>
    <property type="match status" value="1"/>
</dbReference>
<evidence type="ECO:0000256" key="2">
    <source>
        <dbReference type="ARBA" id="ARBA00022603"/>
    </source>
</evidence>
<evidence type="ECO:0000256" key="5">
    <source>
        <dbReference type="ARBA" id="ARBA00048434"/>
    </source>
</evidence>
<dbReference type="PANTHER" id="PTHR13563:SF13">
    <property type="entry name" value="TRNA METHYLTRANSFERASE 10 HOMOLOG A"/>
    <property type="match status" value="1"/>
</dbReference>
<evidence type="ECO:0000256" key="4">
    <source>
        <dbReference type="ARBA" id="ARBA00022691"/>
    </source>
</evidence>
<evidence type="ECO:0000313" key="8">
    <source>
        <dbReference type="EMBL" id="HGU58991.1"/>
    </source>
</evidence>
<protein>
    <recommendedName>
        <fullName evidence="1">tRNA (guanine(9)-N(1))-methyltransferase</fullName>
        <ecNumber evidence="1">2.1.1.221</ecNumber>
    </recommendedName>
</protein>
<proteinExistence type="predicted"/>
<dbReference type="EC" id="2.1.1.221" evidence="1"/>
<evidence type="ECO:0000256" key="3">
    <source>
        <dbReference type="ARBA" id="ARBA00022679"/>
    </source>
</evidence>
<feature type="domain" description="SAM-dependent MTase TRM10-type" evidence="6">
    <location>
        <begin position="76"/>
        <end position="255"/>
    </location>
</feature>